<comment type="caution">
    <text evidence="11">The sequence shown here is derived from an EMBL/GenBank/DDBJ whole genome shotgun (WGS) entry which is preliminary data.</text>
</comment>
<feature type="transmembrane region" description="Helical" evidence="10">
    <location>
        <begin position="72"/>
        <end position="89"/>
    </location>
</feature>
<evidence type="ECO:0000256" key="1">
    <source>
        <dbReference type="ARBA" id="ARBA00022448"/>
    </source>
</evidence>
<dbReference type="Proteomes" id="UP001431776">
    <property type="component" value="Unassembled WGS sequence"/>
</dbReference>
<keyword evidence="12" id="KW-1185">Reference proteome</keyword>
<dbReference type="Pfam" id="PF03116">
    <property type="entry name" value="NQR2_RnfD_RnfE"/>
    <property type="match status" value="1"/>
</dbReference>
<dbReference type="EMBL" id="JASCXX010000011">
    <property type="protein sequence ID" value="MDI6449579.1"/>
    <property type="molecule type" value="Genomic_DNA"/>
</dbReference>
<evidence type="ECO:0000313" key="11">
    <source>
        <dbReference type="EMBL" id="MDI6449579.1"/>
    </source>
</evidence>
<comment type="subcellular location">
    <subcellularLocation>
        <location evidence="10">Cell membrane</location>
        <topology evidence="10">Multi-pass membrane protein</topology>
    </subcellularLocation>
</comment>
<accession>A0AAW6TZ94</accession>
<keyword evidence="9 10" id="KW-0472">Membrane</keyword>
<dbReference type="AlphaFoldDB" id="A0AAW6TZ94"/>
<dbReference type="GO" id="GO:0055085">
    <property type="term" value="P:transmembrane transport"/>
    <property type="evidence" value="ECO:0007669"/>
    <property type="project" value="InterPro"/>
</dbReference>
<evidence type="ECO:0000256" key="2">
    <source>
        <dbReference type="ARBA" id="ARBA00022553"/>
    </source>
</evidence>
<dbReference type="NCBIfam" id="TIGR01946">
    <property type="entry name" value="rnfD"/>
    <property type="match status" value="1"/>
</dbReference>
<comment type="cofactor">
    <cofactor evidence="10">
        <name>FMN</name>
        <dbReference type="ChEBI" id="CHEBI:58210"/>
    </cofactor>
</comment>
<feature type="transmembrane region" description="Helical" evidence="10">
    <location>
        <begin position="252"/>
        <end position="271"/>
    </location>
</feature>
<keyword evidence="8 10" id="KW-1133">Transmembrane helix</keyword>
<dbReference type="GO" id="GO:0022900">
    <property type="term" value="P:electron transport chain"/>
    <property type="evidence" value="ECO:0007669"/>
    <property type="project" value="UniProtKB-UniRule"/>
</dbReference>
<evidence type="ECO:0000313" key="12">
    <source>
        <dbReference type="Proteomes" id="UP001431776"/>
    </source>
</evidence>
<keyword evidence="3 10" id="KW-0285">Flavoprotein</keyword>
<dbReference type="GO" id="GO:0005886">
    <property type="term" value="C:plasma membrane"/>
    <property type="evidence" value="ECO:0007669"/>
    <property type="project" value="UniProtKB-SubCell"/>
</dbReference>
<feature type="transmembrane region" description="Helical" evidence="10">
    <location>
        <begin position="226"/>
        <end position="246"/>
    </location>
</feature>
<evidence type="ECO:0000256" key="8">
    <source>
        <dbReference type="ARBA" id="ARBA00022989"/>
    </source>
</evidence>
<evidence type="ECO:0000256" key="5">
    <source>
        <dbReference type="ARBA" id="ARBA00022692"/>
    </source>
</evidence>
<feature type="transmembrane region" description="Helical" evidence="10">
    <location>
        <begin position="125"/>
        <end position="144"/>
    </location>
</feature>
<dbReference type="EC" id="7.-.-.-" evidence="10"/>
<comment type="similarity">
    <text evidence="10">Belongs to the NqrB/RnfD family.</text>
</comment>
<comment type="function">
    <text evidence="10">Part of a membrane-bound complex that couples electron transfer with translocation of ions across the membrane.</text>
</comment>
<feature type="transmembrane region" description="Helical" evidence="10">
    <location>
        <begin position="95"/>
        <end position="113"/>
    </location>
</feature>
<evidence type="ECO:0000256" key="7">
    <source>
        <dbReference type="ARBA" id="ARBA00022982"/>
    </source>
</evidence>
<feature type="transmembrane region" description="Helical" evidence="10">
    <location>
        <begin position="198"/>
        <end position="219"/>
    </location>
</feature>
<keyword evidence="7 10" id="KW-0249">Electron transport</keyword>
<feature type="transmembrane region" description="Helical" evidence="10">
    <location>
        <begin position="46"/>
        <end position="63"/>
    </location>
</feature>
<evidence type="ECO:0000256" key="9">
    <source>
        <dbReference type="ARBA" id="ARBA00023136"/>
    </source>
</evidence>
<keyword evidence="1 10" id="KW-0813">Transport</keyword>
<keyword evidence="5 10" id="KW-0812">Transmembrane</keyword>
<keyword evidence="6 10" id="KW-1278">Translocase</keyword>
<sequence length="337" mass="35661">MLKDITVSFAPHISQPLSTRRVMLDVAIGLLPAMAVAGYYFRIHALLLIGTCVAWCAATEWVCNRIRRKPNSLGDFSAVVTGIILALSLPPVLPLWAAAIGSAVSIVVGKIVFGGLGANVFNPAMVGRAFLTASFGVMMTTWTVPASIDIEMPTLSAADVVDTRTQATPLAWSKTAIKEGGEAKTYSGRLFFSTMTGEVAGCLGETSAIAILLGGAYLLWRKTIGFHIPAAVLGSAFVAAAIAYLVNADAYVQPFFHLTSGALLFGALFIATDPVTAPLTRRGMWLFGIGVGTITMVIRILGEYPEGMMFAVLLMNAVTPLIDRLCKRIPTGGKPHA</sequence>
<reference evidence="11" key="1">
    <citation type="submission" date="2023-05" db="EMBL/GenBank/DDBJ databases">
        <title>Anaerotaeda fermentans gen. nov., sp. nov., a novel anaerobic planctomycete of the new family within the order Sedimentisphaerales isolated from Taman Peninsula, Russia.</title>
        <authorList>
            <person name="Khomyakova M.A."/>
            <person name="Merkel A.Y."/>
            <person name="Slobodkin A.I."/>
        </authorList>
    </citation>
    <scope>NUCLEOTIDE SEQUENCE</scope>
    <source>
        <strain evidence="11">M17dextr</strain>
    </source>
</reference>
<keyword evidence="10" id="KW-1003">Cell membrane</keyword>
<feature type="transmembrane region" description="Helical" evidence="10">
    <location>
        <begin position="283"/>
        <end position="302"/>
    </location>
</feature>
<evidence type="ECO:0000256" key="10">
    <source>
        <dbReference type="HAMAP-Rule" id="MF_00462"/>
    </source>
</evidence>
<dbReference type="RefSeq" id="WP_349244985.1">
    <property type="nucleotide sequence ID" value="NZ_JASCXX010000011.1"/>
</dbReference>
<dbReference type="PANTHER" id="PTHR30578:SF0">
    <property type="entry name" value="ION-TRANSLOCATING OXIDOREDUCTASE COMPLEX SUBUNIT D"/>
    <property type="match status" value="1"/>
</dbReference>
<name>A0AAW6TZ94_9BACT</name>
<protein>
    <recommendedName>
        <fullName evidence="10">Ion-translocating oxidoreductase complex subunit D</fullName>
        <ecNumber evidence="10">7.-.-.-</ecNumber>
    </recommendedName>
    <alternativeName>
        <fullName evidence="10">Rnf electron transport complex subunit D</fullName>
    </alternativeName>
</protein>
<keyword evidence="2 10" id="KW-0597">Phosphoprotein</keyword>
<keyword evidence="4 10" id="KW-0288">FMN</keyword>
<dbReference type="InterPro" id="IPR011303">
    <property type="entry name" value="RnfD_bac"/>
</dbReference>
<evidence type="ECO:0000256" key="3">
    <source>
        <dbReference type="ARBA" id="ARBA00022630"/>
    </source>
</evidence>
<feature type="modified residue" description="FMN phosphoryl threonine" evidence="10">
    <location>
        <position position="168"/>
    </location>
</feature>
<dbReference type="PANTHER" id="PTHR30578">
    <property type="entry name" value="ELECTRON TRANSPORT COMPLEX PROTEIN RNFD"/>
    <property type="match status" value="1"/>
</dbReference>
<evidence type="ECO:0000256" key="4">
    <source>
        <dbReference type="ARBA" id="ARBA00022643"/>
    </source>
</evidence>
<dbReference type="InterPro" id="IPR004338">
    <property type="entry name" value="NqrB/RnfD"/>
</dbReference>
<evidence type="ECO:0000256" key="6">
    <source>
        <dbReference type="ARBA" id="ARBA00022967"/>
    </source>
</evidence>
<proteinExistence type="inferred from homology"/>
<comment type="subunit">
    <text evidence="10">The complex is composed of six subunits: RnfA, RnfB, RnfC, RnfD, RnfE and RnfG.</text>
</comment>
<organism evidence="11 12">
    <name type="scientific">Anaerobaca lacustris</name>
    <dbReference type="NCBI Taxonomy" id="3044600"/>
    <lineage>
        <taxon>Bacteria</taxon>
        <taxon>Pseudomonadati</taxon>
        <taxon>Planctomycetota</taxon>
        <taxon>Phycisphaerae</taxon>
        <taxon>Sedimentisphaerales</taxon>
        <taxon>Anaerobacaceae</taxon>
        <taxon>Anaerobaca</taxon>
    </lineage>
</organism>
<gene>
    <name evidence="10" type="primary">rnfD</name>
    <name evidence="11" type="ORF">QJ522_11040</name>
</gene>
<dbReference type="HAMAP" id="MF_00462">
    <property type="entry name" value="RsxD_RnfD"/>
    <property type="match status" value="1"/>
</dbReference>